<reference evidence="2" key="1">
    <citation type="submission" date="2015-11" db="EMBL/GenBank/DDBJ databases">
        <authorList>
            <person name="Blom J."/>
        </authorList>
    </citation>
    <scope>NUCLEOTIDE SEQUENCE [LARGE SCALE GENOMIC DNA]</scope>
    <source>
        <plasmid evidence="2">pEM01</plasmid>
    </source>
</reference>
<keyword evidence="2" id="KW-1185">Reference proteome</keyword>
<name>A0A0U5L5L5_9GAMM</name>
<evidence type="ECO:0000313" key="2">
    <source>
        <dbReference type="Proteomes" id="UP000059419"/>
    </source>
</evidence>
<accession>A0A0U5L5L5</accession>
<evidence type="ECO:0000313" key="1">
    <source>
        <dbReference type="EMBL" id="CUU25710.1"/>
    </source>
</evidence>
<dbReference type="AlphaFoldDB" id="A0A0U5L5L5"/>
<organism evidence="1 2">
    <name type="scientific">Duffyella gerundensis</name>
    <dbReference type="NCBI Taxonomy" id="1619313"/>
    <lineage>
        <taxon>Bacteria</taxon>
        <taxon>Pseudomonadati</taxon>
        <taxon>Pseudomonadota</taxon>
        <taxon>Gammaproteobacteria</taxon>
        <taxon>Enterobacterales</taxon>
        <taxon>Erwiniaceae</taxon>
        <taxon>Duffyella</taxon>
    </lineage>
</organism>
<dbReference type="EMBL" id="LN907828">
    <property type="protein sequence ID" value="CUU25710.1"/>
    <property type="molecule type" value="Genomic_DNA"/>
</dbReference>
<gene>
    <name evidence="1" type="ORF">EM595_p0009</name>
</gene>
<dbReference type="KEGG" id="ege:EM595_p0009"/>
<dbReference type="Proteomes" id="UP000059419">
    <property type="component" value="Plasmid pEM01"/>
</dbReference>
<geneLocation type="plasmid" evidence="2">
    <name>pEM01</name>
</geneLocation>
<protein>
    <submittedName>
        <fullName evidence="1">Uncharacterized protein</fullName>
    </submittedName>
</protein>
<proteinExistence type="predicted"/>
<sequence>MEKPAWLLLLVKSFITVLRSGPHYPSCASFNIALNSGGYASIFPALPASVMPWLASLKAIISYVYRLTDPGESPLFVRDYKAVCHAATR</sequence>